<accession>A0A976IBP1</accession>
<comment type="caution">
    <text evidence="7">The sequence shown here is derived from an EMBL/GenBank/DDBJ whole genome shotgun (WGS) entry which is preliminary data.</text>
</comment>
<dbReference type="KEGG" id="blac:94346409"/>
<reference evidence="7 8" key="1">
    <citation type="journal article" date="2021" name="Genome Biol.">
        <title>AFLAP: assembly-free linkage analysis pipeline using k-mers from genome sequencing data.</title>
        <authorList>
            <person name="Fletcher K."/>
            <person name="Zhang L."/>
            <person name="Gil J."/>
            <person name="Han R."/>
            <person name="Cavanaugh K."/>
            <person name="Michelmore R."/>
        </authorList>
    </citation>
    <scope>NUCLEOTIDE SEQUENCE [LARGE SCALE GENOMIC DNA]</scope>
    <source>
        <strain evidence="7 8">SF5</strain>
    </source>
</reference>
<proteinExistence type="predicted"/>
<evidence type="ECO:0000259" key="5">
    <source>
        <dbReference type="PROSITE" id="PS51293"/>
    </source>
</evidence>
<dbReference type="OrthoDB" id="2143914at2759"/>
<dbReference type="PROSITE" id="PS51294">
    <property type="entry name" value="HTH_MYB"/>
    <property type="match status" value="5"/>
</dbReference>
<dbReference type="GeneID" id="94346409"/>
<dbReference type="EMBL" id="SHOA02000203">
    <property type="protein sequence ID" value="TDH66178.1"/>
    <property type="molecule type" value="Genomic_DNA"/>
</dbReference>
<feature type="domain" description="SANT" evidence="5">
    <location>
        <begin position="211"/>
        <end position="257"/>
    </location>
</feature>
<protein>
    <submittedName>
        <fullName evidence="7">Uncharacterized protein</fullName>
    </submittedName>
</protein>
<feature type="domain" description="HTH myb-type" evidence="6">
    <location>
        <begin position="101"/>
        <end position="148"/>
    </location>
</feature>
<evidence type="ECO:0000256" key="2">
    <source>
        <dbReference type="ARBA" id="ARBA00023125"/>
    </source>
</evidence>
<dbReference type="GO" id="GO:0005634">
    <property type="term" value="C:nucleus"/>
    <property type="evidence" value="ECO:0007669"/>
    <property type="project" value="TreeGrafter"/>
</dbReference>
<evidence type="ECO:0000313" key="7">
    <source>
        <dbReference type="EMBL" id="TDH66178.1"/>
    </source>
</evidence>
<dbReference type="PANTHER" id="PTHR45614:SF274">
    <property type="entry name" value="MYB-LIKE DNA-BINDING PROTEIN"/>
    <property type="match status" value="1"/>
</dbReference>
<feature type="domain" description="Myb-like" evidence="4">
    <location>
        <begin position="161"/>
        <end position="205"/>
    </location>
</feature>
<dbReference type="InterPro" id="IPR017930">
    <property type="entry name" value="Myb_dom"/>
</dbReference>
<feature type="domain" description="Myb-like" evidence="4">
    <location>
        <begin position="44"/>
        <end position="91"/>
    </location>
</feature>
<feature type="region of interest" description="Disordered" evidence="3">
    <location>
        <begin position="21"/>
        <end position="49"/>
    </location>
</feature>
<keyword evidence="2" id="KW-0238">DNA-binding</keyword>
<dbReference type="InterPro" id="IPR017884">
    <property type="entry name" value="SANT_dom"/>
</dbReference>
<feature type="domain" description="Myb-like" evidence="4">
    <location>
        <begin position="259"/>
        <end position="309"/>
    </location>
</feature>
<dbReference type="InterPro" id="IPR001005">
    <property type="entry name" value="SANT/Myb"/>
</dbReference>
<dbReference type="GO" id="GO:0000981">
    <property type="term" value="F:DNA-binding transcription factor activity, RNA polymerase II-specific"/>
    <property type="evidence" value="ECO:0007669"/>
    <property type="project" value="TreeGrafter"/>
</dbReference>
<evidence type="ECO:0000313" key="8">
    <source>
        <dbReference type="Proteomes" id="UP000294530"/>
    </source>
</evidence>
<dbReference type="RefSeq" id="XP_067815677.1">
    <property type="nucleotide sequence ID" value="XM_067960738.1"/>
</dbReference>
<sequence length="331" mass="38485">MASTKRQRIDLLIERGNLLANQETSSEPPDSPQSCATAPLYSPRRSSWTSQEDDKLRKLVHQLGPSKWSEIAKQFPLRDRKRCRERYVNHLVPSLLPVLSAWSFEDDERLLQLQRTIGCKWAKIAEKMDGKSAASVKNRSLLLARRESDKQYTIRKALPQRWLKTENDKLRNLVATHGAKNWLFIASQLPRRTDVQCIQQWYRIVDDKVVKGKGMWTPSEDRLLIEKVMEHGRKWTKIAAFLPGRIGKQCRERFLNHLDPSVSTAPWTIADDETLSKAIHLFSTQWVLIAKWLPGRSENAIKNHWYSSQRRCMRTETSGRAKAEVRYICKN</sequence>
<evidence type="ECO:0000259" key="4">
    <source>
        <dbReference type="PROSITE" id="PS50090"/>
    </source>
</evidence>
<dbReference type="InterPro" id="IPR050560">
    <property type="entry name" value="MYB_TF"/>
</dbReference>
<evidence type="ECO:0000256" key="1">
    <source>
        <dbReference type="ARBA" id="ARBA00022737"/>
    </source>
</evidence>
<dbReference type="Proteomes" id="UP000294530">
    <property type="component" value="Unassembled WGS sequence"/>
</dbReference>
<dbReference type="FunFam" id="1.10.10.60:FF:000010">
    <property type="entry name" value="Transcriptional activator Myb isoform A"/>
    <property type="match status" value="1"/>
</dbReference>
<dbReference type="Pfam" id="PF00249">
    <property type="entry name" value="Myb_DNA-binding"/>
    <property type="match status" value="5"/>
</dbReference>
<feature type="domain" description="Myb-like" evidence="4">
    <location>
        <begin position="100"/>
        <end position="139"/>
    </location>
</feature>
<feature type="domain" description="HTH myb-type" evidence="6">
    <location>
        <begin position="44"/>
        <end position="95"/>
    </location>
</feature>
<dbReference type="PROSITE" id="PS51293">
    <property type="entry name" value="SANT"/>
    <property type="match status" value="1"/>
</dbReference>
<name>A0A976IBP1_BRELC</name>
<dbReference type="GO" id="GO:0000978">
    <property type="term" value="F:RNA polymerase II cis-regulatory region sequence-specific DNA binding"/>
    <property type="evidence" value="ECO:0007669"/>
    <property type="project" value="TreeGrafter"/>
</dbReference>
<organism evidence="7 8">
    <name type="scientific">Bremia lactucae</name>
    <name type="common">Lettuce downy mildew</name>
    <dbReference type="NCBI Taxonomy" id="4779"/>
    <lineage>
        <taxon>Eukaryota</taxon>
        <taxon>Sar</taxon>
        <taxon>Stramenopiles</taxon>
        <taxon>Oomycota</taxon>
        <taxon>Peronosporomycetes</taxon>
        <taxon>Peronosporales</taxon>
        <taxon>Peronosporaceae</taxon>
        <taxon>Bremia</taxon>
    </lineage>
</organism>
<feature type="domain" description="HTH myb-type" evidence="6">
    <location>
        <begin position="160"/>
        <end position="206"/>
    </location>
</feature>
<dbReference type="CDD" id="cd00167">
    <property type="entry name" value="SANT"/>
    <property type="match status" value="5"/>
</dbReference>
<dbReference type="SMART" id="SM00717">
    <property type="entry name" value="SANT"/>
    <property type="match status" value="5"/>
</dbReference>
<keyword evidence="1" id="KW-0677">Repeat</keyword>
<evidence type="ECO:0000256" key="3">
    <source>
        <dbReference type="SAM" id="MobiDB-lite"/>
    </source>
</evidence>
<dbReference type="Gene3D" id="1.10.10.60">
    <property type="entry name" value="Homeodomain-like"/>
    <property type="match status" value="5"/>
</dbReference>
<dbReference type="AlphaFoldDB" id="A0A976IBP1"/>
<dbReference type="PROSITE" id="PS50090">
    <property type="entry name" value="MYB_LIKE"/>
    <property type="match status" value="5"/>
</dbReference>
<feature type="compositionally biased region" description="Polar residues" evidence="3">
    <location>
        <begin position="21"/>
        <end position="36"/>
    </location>
</feature>
<feature type="domain" description="HTH myb-type" evidence="6">
    <location>
        <begin position="266"/>
        <end position="313"/>
    </location>
</feature>
<feature type="domain" description="HTH myb-type" evidence="6">
    <location>
        <begin position="208"/>
        <end position="262"/>
    </location>
</feature>
<keyword evidence="8" id="KW-1185">Reference proteome</keyword>
<gene>
    <name evidence="7" type="ORF">CCR75_002641</name>
</gene>
<dbReference type="SUPFAM" id="SSF46689">
    <property type="entry name" value="Homeodomain-like"/>
    <property type="match status" value="3"/>
</dbReference>
<dbReference type="PANTHER" id="PTHR45614">
    <property type="entry name" value="MYB PROTEIN-RELATED"/>
    <property type="match status" value="1"/>
</dbReference>
<evidence type="ECO:0000259" key="6">
    <source>
        <dbReference type="PROSITE" id="PS51294"/>
    </source>
</evidence>
<dbReference type="InterPro" id="IPR009057">
    <property type="entry name" value="Homeodomain-like_sf"/>
</dbReference>
<feature type="domain" description="Myb-like" evidence="4">
    <location>
        <begin position="213"/>
        <end position="258"/>
    </location>
</feature>